<feature type="binding site" evidence="7">
    <location>
        <position position="7"/>
    </location>
    <ligand>
        <name>Mg(2+)</name>
        <dbReference type="ChEBI" id="CHEBI:18420"/>
    </ligand>
</feature>
<keyword evidence="6 7" id="KW-0460">Magnesium</keyword>
<gene>
    <name evidence="8" type="ORF">HKN21_04145</name>
</gene>
<keyword evidence="4 7" id="KW-0479">Metal-binding</keyword>
<dbReference type="InterPro" id="IPR036412">
    <property type="entry name" value="HAD-like_sf"/>
</dbReference>
<sequence>MKALVLDVDGVLTDGGIFLDDDGRELKRFHARDGVGIQLAKHAGWKVLLCTARESQPARRRAEELGAQWAIGVSQKDQFLEEWLGKRDISWSDVAYVGDDLQDLCVLEKVGWPIAVGDAALEVKAAAKYVTQLDGGRGAVRDAVEWLLTKHGVKAEAIHAFLNRKKGFAVGKLQFGGDDV</sequence>
<dbReference type="GO" id="GO:0008781">
    <property type="term" value="F:N-acylneuraminate cytidylyltransferase activity"/>
    <property type="evidence" value="ECO:0007669"/>
    <property type="project" value="TreeGrafter"/>
</dbReference>
<evidence type="ECO:0000256" key="4">
    <source>
        <dbReference type="ARBA" id="ARBA00022723"/>
    </source>
</evidence>
<evidence type="ECO:0000313" key="8">
    <source>
        <dbReference type="EMBL" id="NNF05928.1"/>
    </source>
</evidence>
<evidence type="ECO:0000256" key="2">
    <source>
        <dbReference type="ARBA" id="ARBA00005893"/>
    </source>
</evidence>
<dbReference type="GO" id="GO:0046872">
    <property type="term" value="F:metal ion binding"/>
    <property type="evidence" value="ECO:0007669"/>
    <property type="project" value="UniProtKB-KW"/>
</dbReference>
<comment type="cofactor">
    <cofactor evidence="1 7">
        <name>Mg(2+)</name>
        <dbReference type="ChEBI" id="CHEBI:18420"/>
    </cofactor>
</comment>
<dbReference type="GO" id="GO:0016788">
    <property type="term" value="F:hydrolase activity, acting on ester bonds"/>
    <property type="evidence" value="ECO:0007669"/>
    <property type="project" value="InterPro"/>
</dbReference>
<evidence type="ECO:0000256" key="7">
    <source>
        <dbReference type="PIRSR" id="PIRSR006118-2"/>
    </source>
</evidence>
<feature type="binding site" evidence="7">
    <location>
        <position position="9"/>
    </location>
    <ligand>
        <name>substrate</name>
    </ligand>
</feature>
<evidence type="ECO:0000313" key="9">
    <source>
        <dbReference type="Proteomes" id="UP000547674"/>
    </source>
</evidence>
<protein>
    <submittedName>
        <fullName evidence="8">HAD hydrolase family protein</fullName>
    </submittedName>
</protein>
<dbReference type="Proteomes" id="UP000547674">
    <property type="component" value="Unassembled WGS sequence"/>
</dbReference>
<dbReference type="NCBIfam" id="TIGR01670">
    <property type="entry name" value="KdsC-phosphatas"/>
    <property type="match status" value="1"/>
</dbReference>
<name>A0A7Y2E646_UNCEI</name>
<dbReference type="SUPFAM" id="SSF56784">
    <property type="entry name" value="HAD-like"/>
    <property type="match status" value="1"/>
</dbReference>
<dbReference type="Pfam" id="PF08282">
    <property type="entry name" value="Hydrolase_3"/>
    <property type="match status" value="1"/>
</dbReference>
<dbReference type="InterPro" id="IPR050793">
    <property type="entry name" value="CMP-NeuNAc_synthase"/>
</dbReference>
<evidence type="ECO:0000256" key="5">
    <source>
        <dbReference type="ARBA" id="ARBA00022801"/>
    </source>
</evidence>
<proteinExistence type="inferred from homology"/>
<dbReference type="EMBL" id="JABDJR010000155">
    <property type="protein sequence ID" value="NNF05928.1"/>
    <property type="molecule type" value="Genomic_DNA"/>
</dbReference>
<dbReference type="SFLD" id="SFLDG01138">
    <property type="entry name" value="C1.6.2:_Deoxy-d-mannose-octulo"/>
    <property type="match status" value="1"/>
</dbReference>
<dbReference type="PANTHER" id="PTHR21485:SF3">
    <property type="entry name" value="N-ACYLNEURAMINATE CYTIDYLYLTRANSFERASE"/>
    <property type="match status" value="1"/>
</dbReference>
<accession>A0A7Y2E646</accession>
<dbReference type="FunFam" id="3.40.50.1000:FF:000029">
    <property type="entry name" value="3-deoxy-D-manno-octulosonate 8-phosphate phosphatase KdsC"/>
    <property type="match status" value="1"/>
</dbReference>
<dbReference type="SFLD" id="SFLDS00003">
    <property type="entry name" value="Haloacid_Dehalogenase"/>
    <property type="match status" value="1"/>
</dbReference>
<comment type="similarity">
    <text evidence="2">Belongs to the KdsC family.</text>
</comment>
<organism evidence="8 9">
    <name type="scientific">Eiseniibacteriota bacterium</name>
    <dbReference type="NCBI Taxonomy" id="2212470"/>
    <lineage>
        <taxon>Bacteria</taxon>
        <taxon>Candidatus Eiseniibacteriota</taxon>
    </lineage>
</organism>
<dbReference type="InterPro" id="IPR023214">
    <property type="entry name" value="HAD_sf"/>
</dbReference>
<evidence type="ECO:0000256" key="1">
    <source>
        <dbReference type="ARBA" id="ARBA00001946"/>
    </source>
</evidence>
<dbReference type="InterPro" id="IPR010023">
    <property type="entry name" value="KdsC_fam"/>
</dbReference>
<evidence type="ECO:0000256" key="6">
    <source>
        <dbReference type="ARBA" id="ARBA00022842"/>
    </source>
</evidence>
<dbReference type="PANTHER" id="PTHR21485">
    <property type="entry name" value="HAD SUPERFAMILY MEMBERS CMAS AND KDSC"/>
    <property type="match status" value="1"/>
</dbReference>
<comment type="subunit">
    <text evidence="3">Homotetramer.</text>
</comment>
<dbReference type="SFLD" id="SFLDG01136">
    <property type="entry name" value="C1.6:_Phosphoserine_Phosphatas"/>
    <property type="match status" value="1"/>
</dbReference>
<keyword evidence="5 8" id="KW-0378">Hydrolase</keyword>
<reference evidence="8 9" key="1">
    <citation type="submission" date="2020-03" db="EMBL/GenBank/DDBJ databases">
        <title>Metabolic flexibility allows generalist bacteria to become dominant in a frequently disturbed ecosystem.</title>
        <authorList>
            <person name="Chen Y.-J."/>
            <person name="Leung P.M."/>
            <person name="Bay S.K."/>
            <person name="Hugenholtz P."/>
            <person name="Kessler A.J."/>
            <person name="Shelley G."/>
            <person name="Waite D.W."/>
            <person name="Cook P.L."/>
            <person name="Greening C."/>
        </authorList>
    </citation>
    <scope>NUCLEOTIDE SEQUENCE [LARGE SCALE GENOMIC DNA]</scope>
    <source>
        <strain evidence="8">SS_bin_28</strain>
    </source>
</reference>
<comment type="caution">
    <text evidence="8">The sequence shown here is derived from an EMBL/GenBank/DDBJ whole genome shotgun (WGS) entry which is preliminary data.</text>
</comment>
<dbReference type="PIRSF" id="PIRSF006118">
    <property type="entry name" value="KDO8-P_Ptase"/>
    <property type="match status" value="1"/>
</dbReference>
<dbReference type="Gene3D" id="3.40.50.1000">
    <property type="entry name" value="HAD superfamily/HAD-like"/>
    <property type="match status" value="1"/>
</dbReference>
<evidence type="ECO:0000256" key="3">
    <source>
        <dbReference type="ARBA" id="ARBA00011881"/>
    </source>
</evidence>
<dbReference type="AlphaFoldDB" id="A0A7Y2E646"/>
<feature type="binding site" evidence="7">
    <location>
        <position position="99"/>
    </location>
    <ligand>
        <name>Mg(2+)</name>
        <dbReference type="ChEBI" id="CHEBI:18420"/>
    </ligand>
</feature>